<keyword evidence="2" id="KW-1185">Reference proteome</keyword>
<proteinExistence type="predicted"/>
<dbReference type="EMBL" id="KB743436">
    <property type="protein sequence ID" value="EOA98736.1"/>
    <property type="molecule type" value="Genomic_DNA"/>
</dbReference>
<organism evidence="1 2">
    <name type="scientific">Anas platyrhynchos</name>
    <name type="common">Mallard</name>
    <name type="synonym">Anas boschas</name>
    <dbReference type="NCBI Taxonomy" id="8839"/>
    <lineage>
        <taxon>Eukaryota</taxon>
        <taxon>Metazoa</taxon>
        <taxon>Chordata</taxon>
        <taxon>Craniata</taxon>
        <taxon>Vertebrata</taxon>
        <taxon>Euteleostomi</taxon>
        <taxon>Archelosauria</taxon>
        <taxon>Archosauria</taxon>
        <taxon>Dinosauria</taxon>
        <taxon>Saurischia</taxon>
        <taxon>Theropoda</taxon>
        <taxon>Coelurosauria</taxon>
        <taxon>Aves</taxon>
        <taxon>Neognathae</taxon>
        <taxon>Galloanserae</taxon>
        <taxon>Anseriformes</taxon>
        <taxon>Anatidae</taxon>
        <taxon>Anatinae</taxon>
        <taxon>Anas</taxon>
    </lineage>
</organism>
<dbReference type="AlphaFoldDB" id="R0JNK5"/>
<evidence type="ECO:0000313" key="2">
    <source>
        <dbReference type="Proteomes" id="UP000296049"/>
    </source>
</evidence>
<protein>
    <submittedName>
        <fullName evidence="1">Uncharacterized protein</fullName>
    </submittedName>
</protein>
<name>R0JNK5_ANAPL</name>
<sequence length="182" mass="19772">MGESASPARGSWQVAAQWSLPCCCQALDISVWLVESERLECPAAIMISGLWPDRLMAQPAACGPSSSTAAALRVKANFVPSADSLCSAAAMASSVIFTDCNNSRPWPISHSKIQATDSAALLATQWIKPLLLIEDEMGHLLLKKTFLFPALTWLLLRGPKYKARATLLTYKSRDIQLFIPPV</sequence>
<gene>
    <name evidence="1" type="ORF">Anapl_13264</name>
</gene>
<reference evidence="2" key="1">
    <citation type="journal article" date="2013" name="Nat. Genet.">
        <title>The duck genome and transcriptome provide insight into an avian influenza virus reservoir species.</title>
        <authorList>
            <person name="Huang Y."/>
            <person name="Li Y."/>
            <person name="Burt D.W."/>
            <person name="Chen H."/>
            <person name="Zhang Y."/>
            <person name="Qian W."/>
            <person name="Kim H."/>
            <person name="Gan S."/>
            <person name="Zhao Y."/>
            <person name="Li J."/>
            <person name="Yi K."/>
            <person name="Feng H."/>
            <person name="Zhu P."/>
            <person name="Li B."/>
            <person name="Liu Q."/>
            <person name="Fairley S."/>
            <person name="Magor K.E."/>
            <person name="Du Z."/>
            <person name="Hu X."/>
            <person name="Goodman L."/>
            <person name="Tafer H."/>
            <person name="Vignal A."/>
            <person name="Lee T."/>
            <person name="Kim K.W."/>
            <person name="Sheng Z."/>
            <person name="An Y."/>
            <person name="Searle S."/>
            <person name="Herrero J."/>
            <person name="Groenen M.A."/>
            <person name="Crooijmans R.P."/>
            <person name="Faraut T."/>
            <person name="Cai Q."/>
            <person name="Webster R.G."/>
            <person name="Aldridge J.R."/>
            <person name="Warren W.C."/>
            <person name="Bartschat S."/>
            <person name="Kehr S."/>
            <person name="Marz M."/>
            <person name="Stadler P.F."/>
            <person name="Smith J."/>
            <person name="Kraus R.H."/>
            <person name="Zhao Y."/>
            <person name="Ren L."/>
            <person name="Fei J."/>
            <person name="Morisson M."/>
            <person name="Kaiser P."/>
            <person name="Griffin D.K."/>
            <person name="Rao M."/>
            <person name="Pitel F."/>
            <person name="Wang J."/>
            <person name="Li N."/>
        </authorList>
    </citation>
    <scope>NUCLEOTIDE SEQUENCE [LARGE SCALE GENOMIC DNA]</scope>
</reference>
<evidence type="ECO:0000313" key="1">
    <source>
        <dbReference type="EMBL" id="EOA98736.1"/>
    </source>
</evidence>
<dbReference type="Proteomes" id="UP000296049">
    <property type="component" value="Unassembled WGS sequence"/>
</dbReference>
<accession>R0JNK5</accession>